<reference evidence="2" key="1">
    <citation type="submission" date="2016-11" db="EMBL/GenBank/DDBJ databases">
        <authorList>
            <person name="Jaros S."/>
            <person name="Januszkiewicz K."/>
            <person name="Wedrychowicz H."/>
        </authorList>
    </citation>
    <scope>NUCLEOTIDE SEQUENCE [LARGE SCALE GENOMIC DNA]</scope>
    <source>
        <strain evidence="2">Y48</strain>
    </source>
</reference>
<proteinExistence type="predicted"/>
<keyword evidence="1" id="KW-0732">Signal</keyword>
<dbReference type="Pfam" id="PF20550">
    <property type="entry name" value="DUF6764"/>
    <property type="match status" value="1"/>
</dbReference>
<feature type="chain" id="PRO_5009616565" evidence="1">
    <location>
        <begin position="32"/>
        <end position="163"/>
    </location>
</feature>
<dbReference type="OrthoDB" id="4377432at2"/>
<dbReference type="KEGG" id="nsl:BOX37_19875"/>
<organism evidence="2 3">
    <name type="scientific">Nocardia mangyaensis</name>
    <dbReference type="NCBI Taxonomy" id="2213200"/>
    <lineage>
        <taxon>Bacteria</taxon>
        <taxon>Bacillati</taxon>
        <taxon>Actinomycetota</taxon>
        <taxon>Actinomycetes</taxon>
        <taxon>Mycobacteriales</taxon>
        <taxon>Nocardiaceae</taxon>
        <taxon>Nocardia</taxon>
    </lineage>
</organism>
<dbReference type="Proteomes" id="UP000183810">
    <property type="component" value="Chromosome"/>
</dbReference>
<keyword evidence="3" id="KW-1185">Reference proteome</keyword>
<dbReference type="EMBL" id="CP018082">
    <property type="protein sequence ID" value="APE35832.1"/>
    <property type="molecule type" value="Genomic_DNA"/>
</dbReference>
<protein>
    <submittedName>
        <fullName evidence="2">Protein kinase</fullName>
    </submittedName>
</protein>
<keyword evidence="2" id="KW-0808">Transferase</keyword>
<keyword evidence="2" id="KW-0418">Kinase</keyword>
<evidence type="ECO:0000313" key="2">
    <source>
        <dbReference type="EMBL" id="APE35832.1"/>
    </source>
</evidence>
<evidence type="ECO:0000256" key="1">
    <source>
        <dbReference type="SAM" id="SignalP"/>
    </source>
</evidence>
<dbReference type="InterPro" id="IPR046652">
    <property type="entry name" value="DUF6764"/>
</dbReference>
<accession>A0A1J0VUU5</accession>
<dbReference type="AlphaFoldDB" id="A0A1J0VUU5"/>
<gene>
    <name evidence="2" type="ORF">BOX37_19875</name>
</gene>
<dbReference type="GO" id="GO:0016301">
    <property type="term" value="F:kinase activity"/>
    <property type="evidence" value="ECO:0007669"/>
    <property type="project" value="UniProtKB-KW"/>
</dbReference>
<sequence>MNSHQYGRVAGAGVGAALVAGVIAMAPSAAATPVECRVPGAGTIQNSSDTSECAASSVGGSAAAAFGIDGSAAASAGSQGLALAIAIGGGTATSQAQDLSGPAAIAVGPGSTVEASGVRPGLAIGIAGAGATVTLDGRTGPTCVGGPALAGDFQTLNGCVSLG</sequence>
<evidence type="ECO:0000313" key="3">
    <source>
        <dbReference type="Proteomes" id="UP000183810"/>
    </source>
</evidence>
<feature type="signal peptide" evidence="1">
    <location>
        <begin position="1"/>
        <end position="31"/>
    </location>
</feature>
<dbReference type="RefSeq" id="WP_071929020.1">
    <property type="nucleotide sequence ID" value="NZ_CP018082.1"/>
</dbReference>
<name>A0A1J0VUU5_9NOCA</name>